<dbReference type="Proteomes" id="UP000237000">
    <property type="component" value="Unassembled WGS sequence"/>
</dbReference>
<reference evidence="3" key="1">
    <citation type="submission" date="2016-06" db="EMBL/GenBank/DDBJ databases">
        <title>Parallel loss of symbiosis genes in relatives of nitrogen-fixing non-legume Parasponia.</title>
        <authorList>
            <person name="Van Velzen R."/>
            <person name="Holmer R."/>
            <person name="Bu F."/>
            <person name="Rutten L."/>
            <person name="Van Zeijl A."/>
            <person name="Liu W."/>
            <person name="Santuari L."/>
            <person name="Cao Q."/>
            <person name="Sharma T."/>
            <person name="Shen D."/>
            <person name="Roswanjaya Y."/>
            <person name="Wardhani T."/>
            <person name="Kalhor M.S."/>
            <person name="Jansen J."/>
            <person name="Van den Hoogen J."/>
            <person name="Gungor B."/>
            <person name="Hartog M."/>
            <person name="Hontelez J."/>
            <person name="Verver J."/>
            <person name="Yang W.-C."/>
            <person name="Schijlen E."/>
            <person name="Repin R."/>
            <person name="Schilthuizen M."/>
            <person name="Schranz E."/>
            <person name="Heidstra R."/>
            <person name="Miyata K."/>
            <person name="Fedorova E."/>
            <person name="Kohlen W."/>
            <person name="Bisseling T."/>
            <person name="Smit S."/>
            <person name="Geurts R."/>
        </authorList>
    </citation>
    <scope>NUCLEOTIDE SEQUENCE [LARGE SCALE GENOMIC DNA]</scope>
    <source>
        <strain evidence="3">cv. RG33-2</strain>
    </source>
</reference>
<evidence type="ECO:0000256" key="1">
    <source>
        <dbReference type="SAM" id="MobiDB-lite"/>
    </source>
</evidence>
<evidence type="ECO:0000313" key="2">
    <source>
        <dbReference type="EMBL" id="PON97381.1"/>
    </source>
</evidence>
<comment type="caution">
    <text evidence="2">The sequence shown here is derived from an EMBL/GenBank/DDBJ whole genome shotgun (WGS) entry which is preliminary data.</text>
</comment>
<proteinExistence type="predicted"/>
<organism evidence="2 3">
    <name type="scientific">Trema orientale</name>
    <name type="common">Charcoal tree</name>
    <name type="synonym">Celtis orientalis</name>
    <dbReference type="NCBI Taxonomy" id="63057"/>
    <lineage>
        <taxon>Eukaryota</taxon>
        <taxon>Viridiplantae</taxon>
        <taxon>Streptophyta</taxon>
        <taxon>Embryophyta</taxon>
        <taxon>Tracheophyta</taxon>
        <taxon>Spermatophyta</taxon>
        <taxon>Magnoliopsida</taxon>
        <taxon>eudicotyledons</taxon>
        <taxon>Gunneridae</taxon>
        <taxon>Pentapetalae</taxon>
        <taxon>rosids</taxon>
        <taxon>fabids</taxon>
        <taxon>Rosales</taxon>
        <taxon>Cannabaceae</taxon>
        <taxon>Trema</taxon>
    </lineage>
</organism>
<dbReference type="EMBL" id="JXTC01000032">
    <property type="protein sequence ID" value="PON97381.1"/>
    <property type="molecule type" value="Genomic_DNA"/>
</dbReference>
<name>A0A2P5FHT9_TREOI</name>
<evidence type="ECO:0000313" key="3">
    <source>
        <dbReference type="Proteomes" id="UP000237000"/>
    </source>
</evidence>
<protein>
    <submittedName>
        <fullName evidence="2">Uncharacterized protein</fullName>
    </submittedName>
</protein>
<feature type="compositionally biased region" description="Basic and acidic residues" evidence="1">
    <location>
        <begin position="179"/>
        <end position="189"/>
    </location>
</feature>
<feature type="region of interest" description="Disordered" evidence="1">
    <location>
        <begin position="179"/>
        <end position="204"/>
    </location>
</feature>
<accession>A0A2P5FHT9</accession>
<sequence>MTAVGPWAGRRRIIHLLLHPEAFPAQRYHGLRRGFLMNPEADRQPWMNTNLLHRYINYDPEFLKQLKSTQNKHVQLFVLKSVESIMEILATNHIGHVDCNVIRSQIDPYLTPISEFGLDLSRLNELVDDGSLGKLHEFEQTKKPVDDHSKTVKTIEKEVEVEHKNPEFAKRHLAGYTKQAEEKKSRIEESNNLVARMGGSPLVK</sequence>
<dbReference type="AlphaFoldDB" id="A0A2P5FHT9"/>
<dbReference type="InParanoid" id="A0A2P5FHT9"/>
<gene>
    <name evidence="2" type="ORF">TorRG33x02_068480</name>
</gene>
<keyword evidence="3" id="KW-1185">Reference proteome</keyword>